<accession>A0AC61R037</accession>
<proteinExistence type="predicted"/>
<evidence type="ECO:0000313" key="1">
    <source>
        <dbReference type="EMBL" id="TGX98984.1"/>
    </source>
</evidence>
<keyword evidence="1" id="KW-0808">Transferase</keyword>
<keyword evidence="1" id="KW-0418">Kinase</keyword>
<organism evidence="1 2">
    <name type="scientific">Hominisplanchenecus murintestinalis</name>
    <dbReference type="NCBI Taxonomy" id="2941517"/>
    <lineage>
        <taxon>Bacteria</taxon>
        <taxon>Bacillati</taxon>
        <taxon>Bacillota</taxon>
        <taxon>Clostridia</taxon>
        <taxon>Lachnospirales</taxon>
        <taxon>Lachnospiraceae</taxon>
        <taxon>Hominisplanchenecus</taxon>
    </lineage>
</organism>
<gene>
    <name evidence="1" type="ORF">E5357_06940</name>
</gene>
<keyword evidence="2" id="KW-1185">Reference proteome</keyword>
<sequence length="128" mass="14381">MKLVTGGAFQGKKEYAKLRFGLKDEDMTDGALASFEEIFQCRCMYHFHEWVKKGLKENWDFGGLEDRLLATNPQILLITNELGYGVVPVDAFDRNYRETAGRVCTRLAAKSSQVIRVVCGIGTVIKDA</sequence>
<dbReference type="EMBL" id="SRZB01000011">
    <property type="protein sequence ID" value="TGX98984.1"/>
    <property type="molecule type" value="Genomic_DNA"/>
</dbReference>
<dbReference type="Proteomes" id="UP000307720">
    <property type="component" value="Unassembled WGS sequence"/>
</dbReference>
<protein>
    <submittedName>
        <fullName evidence="1">Adenosylcobinamide kinase</fullName>
    </submittedName>
</protein>
<reference evidence="1" key="1">
    <citation type="submission" date="2019-04" db="EMBL/GenBank/DDBJ databases">
        <title>Microbes associate with the intestines of laboratory mice.</title>
        <authorList>
            <person name="Navarre W."/>
            <person name="Wong E."/>
            <person name="Huang K."/>
            <person name="Tropini C."/>
            <person name="Ng K."/>
            <person name="Yu B."/>
        </authorList>
    </citation>
    <scope>NUCLEOTIDE SEQUENCE</scope>
    <source>
        <strain evidence="1">NM72_1-8</strain>
    </source>
</reference>
<name>A0AC61R037_9FIRM</name>
<evidence type="ECO:0000313" key="2">
    <source>
        <dbReference type="Proteomes" id="UP000307720"/>
    </source>
</evidence>
<comment type="caution">
    <text evidence="1">The sequence shown here is derived from an EMBL/GenBank/DDBJ whole genome shotgun (WGS) entry which is preliminary data.</text>
</comment>